<feature type="transmembrane region" description="Helical" evidence="7">
    <location>
        <begin position="48"/>
        <end position="66"/>
    </location>
</feature>
<keyword evidence="3 7" id="KW-0812">Transmembrane</keyword>
<dbReference type="OrthoDB" id="5187110at2"/>
<dbReference type="InterPro" id="IPR051791">
    <property type="entry name" value="Pra-immunoreactive"/>
</dbReference>
<feature type="transmembrane region" description="Helical" evidence="7">
    <location>
        <begin position="78"/>
        <end position="97"/>
    </location>
</feature>
<evidence type="ECO:0000256" key="1">
    <source>
        <dbReference type="ARBA" id="ARBA00004651"/>
    </source>
</evidence>
<evidence type="ECO:0000313" key="10">
    <source>
        <dbReference type="Proteomes" id="UP000316256"/>
    </source>
</evidence>
<reference evidence="9 10" key="1">
    <citation type="submission" date="2019-06" db="EMBL/GenBank/DDBJ databases">
        <title>Rhodococcus spaelei sp. nov., isolated from a cave.</title>
        <authorList>
            <person name="Lee S.D."/>
        </authorList>
    </citation>
    <scope>NUCLEOTIDE SEQUENCE [LARGE SCALE GENOMIC DNA]</scope>
    <source>
        <strain evidence="9 10">C9-5</strain>
    </source>
</reference>
<keyword evidence="10" id="KW-1185">Reference proteome</keyword>
<proteinExistence type="predicted"/>
<sequence length="157" mass="16497">MARMTGSWLSGPTAALPKDDHEVGRYRGEKLGLPESGPGAAAGSGRRVLALVIDWAISVGVASLLVRGDWTGGVINTVALILWFVVGVGTVSLFAFTPGQFAVGIGVARVDRPVPVGFVRALARQVLLVFVVPALITDHDGRGMHDRATGTMLIRSR</sequence>
<dbReference type="PIRSF" id="PIRSF021697">
    <property type="entry name" value="UCP021697"/>
    <property type="match status" value="1"/>
</dbReference>
<name>A0A541BMI5_9NOCA</name>
<feature type="region of interest" description="Disordered" evidence="6">
    <location>
        <begin position="1"/>
        <end position="20"/>
    </location>
</feature>
<comment type="subcellular location">
    <subcellularLocation>
        <location evidence="1">Cell membrane</location>
        <topology evidence="1">Multi-pass membrane protein</topology>
    </subcellularLocation>
</comment>
<dbReference type="PANTHER" id="PTHR36115">
    <property type="entry name" value="PROLINE-RICH ANTIGEN HOMOLOG-RELATED"/>
    <property type="match status" value="1"/>
</dbReference>
<dbReference type="EMBL" id="VIGH01000003">
    <property type="protein sequence ID" value="TQF73539.1"/>
    <property type="molecule type" value="Genomic_DNA"/>
</dbReference>
<dbReference type="Proteomes" id="UP000316256">
    <property type="component" value="Unassembled WGS sequence"/>
</dbReference>
<dbReference type="Pfam" id="PF06271">
    <property type="entry name" value="RDD"/>
    <property type="match status" value="1"/>
</dbReference>
<keyword evidence="2" id="KW-1003">Cell membrane</keyword>
<dbReference type="GO" id="GO:0005886">
    <property type="term" value="C:plasma membrane"/>
    <property type="evidence" value="ECO:0007669"/>
    <property type="project" value="UniProtKB-SubCell"/>
</dbReference>
<feature type="domain" description="RDD" evidence="8">
    <location>
        <begin position="42"/>
        <end position="148"/>
    </location>
</feature>
<gene>
    <name evidence="9" type="ORF">FK531_08625</name>
</gene>
<evidence type="ECO:0000256" key="7">
    <source>
        <dbReference type="SAM" id="Phobius"/>
    </source>
</evidence>
<protein>
    <submittedName>
        <fullName evidence="9">RDD family protein</fullName>
    </submittedName>
</protein>
<evidence type="ECO:0000256" key="3">
    <source>
        <dbReference type="ARBA" id="ARBA00022692"/>
    </source>
</evidence>
<dbReference type="PANTHER" id="PTHR36115:SF6">
    <property type="entry name" value="PROLINE-RICH ANTIGEN HOMOLOG"/>
    <property type="match status" value="1"/>
</dbReference>
<evidence type="ECO:0000256" key="5">
    <source>
        <dbReference type="ARBA" id="ARBA00023136"/>
    </source>
</evidence>
<dbReference type="RefSeq" id="WP_142097697.1">
    <property type="nucleotide sequence ID" value="NZ_VIGH01000003.1"/>
</dbReference>
<evidence type="ECO:0000313" key="9">
    <source>
        <dbReference type="EMBL" id="TQF73539.1"/>
    </source>
</evidence>
<comment type="caution">
    <text evidence="9">The sequence shown here is derived from an EMBL/GenBank/DDBJ whole genome shotgun (WGS) entry which is preliminary data.</text>
</comment>
<evidence type="ECO:0000256" key="6">
    <source>
        <dbReference type="SAM" id="MobiDB-lite"/>
    </source>
</evidence>
<keyword evidence="5 7" id="KW-0472">Membrane</keyword>
<dbReference type="InterPro" id="IPR016795">
    <property type="entry name" value="UCP021697"/>
</dbReference>
<accession>A0A541BMI5</accession>
<evidence type="ECO:0000256" key="2">
    <source>
        <dbReference type="ARBA" id="ARBA00022475"/>
    </source>
</evidence>
<dbReference type="AlphaFoldDB" id="A0A541BMI5"/>
<dbReference type="InterPro" id="IPR010432">
    <property type="entry name" value="RDD"/>
</dbReference>
<organism evidence="9 10">
    <name type="scientific">Rhodococcus spelaei</name>
    <dbReference type="NCBI Taxonomy" id="2546320"/>
    <lineage>
        <taxon>Bacteria</taxon>
        <taxon>Bacillati</taxon>
        <taxon>Actinomycetota</taxon>
        <taxon>Actinomycetes</taxon>
        <taxon>Mycobacteriales</taxon>
        <taxon>Nocardiaceae</taxon>
        <taxon>Rhodococcus</taxon>
    </lineage>
</organism>
<evidence type="ECO:0000259" key="8">
    <source>
        <dbReference type="Pfam" id="PF06271"/>
    </source>
</evidence>
<keyword evidence="4 7" id="KW-1133">Transmembrane helix</keyword>
<evidence type="ECO:0000256" key="4">
    <source>
        <dbReference type="ARBA" id="ARBA00022989"/>
    </source>
</evidence>